<name>A0A5C6ZWH0_9FLAO</name>
<evidence type="ECO:0000313" key="3">
    <source>
        <dbReference type="Proteomes" id="UP000321367"/>
    </source>
</evidence>
<dbReference type="Proteomes" id="UP000321367">
    <property type="component" value="Unassembled WGS sequence"/>
</dbReference>
<keyword evidence="1" id="KW-1133">Transmembrane helix</keyword>
<evidence type="ECO:0000313" key="2">
    <source>
        <dbReference type="EMBL" id="TXD94336.1"/>
    </source>
</evidence>
<dbReference type="InterPro" id="IPR057695">
    <property type="entry name" value="DUF7935"/>
</dbReference>
<keyword evidence="1" id="KW-0472">Membrane</keyword>
<proteinExistence type="predicted"/>
<dbReference type="RefSeq" id="WP_146931283.1">
    <property type="nucleotide sequence ID" value="NZ_CBCSHZ010000007.1"/>
</dbReference>
<dbReference type="AlphaFoldDB" id="A0A5C6ZWH0"/>
<keyword evidence="3" id="KW-1185">Reference proteome</keyword>
<feature type="transmembrane region" description="Helical" evidence="1">
    <location>
        <begin position="6"/>
        <end position="27"/>
    </location>
</feature>
<protein>
    <submittedName>
        <fullName evidence="2">Uncharacterized protein</fullName>
    </submittedName>
</protein>
<evidence type="ECO:0000256" key="1">
    <source>
        <dbReference type="SAM" id="Phobius"/>
    </source>
</evidence>
<dbReference type="EMBL" id="VORY01000005">
    <property type="protein sequence ID" value="TXD94336.1"/>
    <property type="molecule type" value="Genomic_DNA"/>
</dbReference>
<keyword evidence="1" id="KW-0812">Transmembrane</keyword>
<comment type="caution">
    <text evidence="2">The sequence shown here is derived from an EMBL/GenBank/DDBJ whole genome shotgun (WGS) entry which is preliminary data.</text>
</comment>
<dbReference type="Pfam" id="PF25589">
    <property type="entry name" value="DUF7935"/>
    <property type="match status" value="1"/>
</dbReference>
<dbReference type="OrthoDB" id="1493032at2"/>
<reference evidence="2 3" key="1">
    <citation type="submission" date="2019-08" db="EMBL/GenBank/DDBJ databases">
        <title>Genome sequence of Gillisia hiemivivida IC154 (type strain).</title>
        <authorList>
            <person name="Bowman J.P."/>
        </authorList>
    </citation>
    <scope>NUCLEOTIDE SEQUENCE [LARGE SCALE GENOMIC DNA]</scope>
    <source>
        <strain evidence="2 3">IC154</strain>
    </source>
</reference>
<gene>
    <name evidence="2" type="ORF">ES724_06730</name>
</gene>
<sequence length="173" mass="20214">MNDINIIDLIFYLLPAVIVGLISFYFFKMHISNEEKRRLYLLRLENQKIALPIKLQAFERMALFLERISMGKLLLRIKPKSNDLQAYEDMLVQTIDQEFDHNLAQQIYLSPECWNVIKTSKNATIGIIRKTAKKEDVTNADELRQDILNALMNQTPPTEAALDYIKKELRNTI</sequence>
<organism evidence="2 3">
    <name type="scientific">Gillisia hiemivivida</name>
    <dbReference type="NCBI Taxonomy" id="291190"/>
    <lineage>
        <taxon>Bacteria</taxon>
        <taxon>Pseudomonadati</taxon>
        <taxon>Bacteroidota</taxon>
        <taxon>Flavobacteriia</taxon>
        <taxon>Flavobacteriales</taxon>
        <taxon>Flavobacteriaceae</taxon>
        <taxon>Gillisia</taxon>
    </lineage>
</organism>
<accession>A0A5C6ZWH0</accession>